<evidence type="ECO:0000313" key="3">
    <source>
        <dbReference type="Proteomes" id="UP000054721"/>
    </source>
</evidence>
<evidence type="ECO:0000256" key="1">
    <source>
        <dbReference type="SAM" id="MobiDB-lite"/>
    </source>
</evidence>
<organism evidence="2 3">
    <name type="scientific">Trichinella nativa</name>
    <dbReference type="NCBI Taxonomy" id="6335"/>
    <lineage>
        <taxon>Eukaryota</taxon>
        <taxon>Metazoa</taxon>
        <taxon>Ecdysozoa</taxon>
        <taxon>Nematoda</taxon>
        <taxon>Enoplea</taxon>
        <taxon>Dorylaimia</taxon>
        <taxon>Trichinellida</taxon>
        <taxon>Trichinellidae</taxon>
        <taxon>Trichinella</taxon>
    </lineage>
</organism>
<dbReference type="EMBL" id="JYDW01000536">
    <property type="protein sequence ID" value="KRZ47869.1"/>
    <property type="molecule type" value="Genomic_DNA"/>
</dbReference>
<protein>
    <submittedName>
        <fullName evidence="2">Uncharacterized protein</fullName>
    </submittedName>
</protein>
<keyword evidence="3" id="KW-1185">Reference proteome</keyword>
<feature type="region of interest" description="Disordered" evidence="1">
    <location>
        <begin position="44"/>
        <end position="65"/>
    </location>
</feature>
<dbReference type="AlphaFoldDB" id="A0A0V1KKP9"/>
<reference evidence="2 3" key="1">
    <citation type="submission" date="2015-05" db="EMBL/GenBank/DDBJ databases">
        <title>Evolution of Trichinella species and genotypes.</title>
        <authorList>
            <person name="Korhonen P.K."/>
            <person name="Edoardo P."/>
            <person name="Giuseppe L.R."/>
            <person name="Gasser R.B."/>
        </authorList>
    </citation>
    <scope>NUCLEOTIDE SEQUENCE [LARGE SCALE GENOMIC DNA]</scope>
    <source>
        <strain evidence="2">ISS10</strain>
    </source>
</reference>
<dbReference type="Proteomes" id="UP000054721">
    <property type="component" value="Unassembled WGS sequence"/>
</dbReference>
<accession>A0A0V1KKP9</accession>
<comment type="caution">
    <text evidence="2">The sequence shown here is derived from an EMBL/GenBank/DDBJ whole genome shotgun (WGS) entry which is preliminary data.</text>
</comment>
<proteinExistence type="predicted"/>
<evidence type="ECO:0000313" key="2">
    <source>
        <dbReference type="EMBL" id="KRZ47869.1"/>
    </source>
</evidence>
<name>A0A0V1KKP9_9BILA</name>
<sequence>MPEMSKGKDVFNVSWTFPGRTVLASVLMVPCQWLAPRERGADFKISGKNSVAKQRKSSKQGVSAQ</sequence>
<gene>
    <name evidence="2" type="ORF">T02_2167</name>
</gene>